<feature type="chain" id="PRO_5019751187" description="Cyclophilin-like domain-containing protein" evidence="1">
    <location>
        <begin position="20"/>
        <end position="160"/>
    </location>
</feature>
<reference evidence="3 4" key="1">
    <citation type="submission" date="2019-01" db="EMBL/GenBank/DDBJ databases">
        <title>Flavobacterium sp. nov. isolated from arctic soil.</title>
        <authorList>
            <person name="Kim D.-U."/>
        </authorList>
    </citation>
    <scope>NUCLEOTIDE SEQUENCE [LARGE SCALE GENOMIC DNA]</scope>
    <source>
        <strain evidence="3 4">Kopri-42</strain>
    </source>
</reference>
<name>A0A482TLM2_9FLAO</name>
<keyword evidence="1" id="KW-0732">Signal</keyword>
<proteinExistence type="predicted"/>
<dbReference type="Gene3D" id="2.40.100.20">
    <property type="match status" value="1"/>
</dbReference>
<protein>
    <recommendedName>
        <fullName evidence="2">Cyclophilin-like domain-containing protein</fullName>
    </recommendedName>
</protein>
<dbReference type="EMBL" id="QNVY02000002">
    <property type="protein sequence ID" value="RYJ52117.1"/>
    <property type="molecule type" value="Genomic_DNA"/>
</dbReference>
<feature type="domain" description="Cyclophilin-like" evidence="2">
    <location>
        <begin position="51"/>
        <end position="159"/>
    </location>
</feature>
<dbReference type="InterPro" id="IPR029000">
    <property type="entry name" value="Cyclophilin-like_dom_sf"/>
</dbReference>
<organism evidence="3 4">
    <name type="scientific">Flavobacterium petrolei</name>
    <dbReference type="NCBI Taxonomy" id="2259594"/>
    <lineage>
        <taxon>Bacteria</taxon>
        <taxon>Pseudomonadati</taxon>
        <taxon>Bacteroidota</taxon>
        <taxon>Flavobacteriia</taxon>
        <taxon>Flavobacteriales</taxon>
        <taxon>Flavobacteriaceae</taxon>
        <taxon>Flavobacterium</taxon>
    </lineage>
</organism>
<comment type="caution">
    <text evidence="3">The sequence shown here is derived from an EMBL/GenBank/DDBJ whole genome shotgun (WGS) entry which is preliminary data.</text>
</comment>
<dbReference type="PROSITE" id="PS51257">
    <property type="entry name" value="PROKAR_LIPOPROTEIN"/>
    <property type="match status" value="1"/>
</dbReference>
<dbReference type="AlphaFoldDB" id="A0A482TLM2"/>
<feature type="signal peptide" evidence="1">
    <location>
        <begin position="1"/>
        <end position="19"/>
    </location>
</feature>
<gene>
    <name evidence="3" type="ORF">DR871_007710</name>
</gene>
<evidence type="ECO:0000313" key="3">
    <source>
        <dbReference type="EMBL" id="RYJ52117.1"/>
    </source>
</evidence>
<sequence length="160" mass="17592">MKQKILILLLVFSFITVFASCDKVGEVQNNANTENNNTGNNTGKMNTKIKIKIGSSTFNATLENNATADAFKAMLPMTITMKELNANEKYFDFSTSLPTNASNPGTIQTADLMLYGSRTLVLFYKSFPTPYNYTKLGRIDYTAGLSAALGTRNVIVSFEL</sequence>
<evidence type="ECO:0000259" key="2">
    <source>
        <dbReference type="Pfam" id="PF18050"/>
    </source>
</evidence>
<evidence type="ECO:0000256" key="1">
    <source>
        <dbReference type="SAM" id="SignalP"/>
    </source>
</evidence>
<dbReference type="Proteomes" id="UP000253235">
    <property type="component" value="Unassembled WGS sequence"/>
</dbReference>
<dbReference type="InterPro" id="IPR041183">
    <property type="entry name" value="Cyclophilin-like"/>
</dbReference>
<dbReference type="SUPFAM" id="SSF50891">
    <property type="entry name" value="Cyclophilin-like"/>
    <property type="match status" value="1"/>
</dbReference>
<dbReference type="OrthoDB" id="9801466at2"/>
<keyword evidence="4" id="KW-1185">Reference proteome</keyword>
<accession>A0A482TLM2</accession>
<dbReference type="RefSeq" id="WP_113665817.1">
    <property type="nucleotide sequence ID" value="NZ_QNVY02000002.1"/>
</dbReference>
<dbReference type="Pfam" id="PF18050">
    <property type="entry name" value="Cyclophil_like2"/>
    <property type="match status" value="1"/>
</dbReference>
<evidence type="ECO:0000313" key="4">
    <source>
        <dbReference type="Proteomes" id="UP000253235"/>
    </source>
</evidence>